<sequence length="286" mass="32747">MMSNSKEFENNRARSYGLMNRFGLSNPERIGLTEQEYQELIVARDVLTALASFEEKFFGVSEGYRQVEEFVLKSTLTEMIYHRRDDATSFHSVRAEFGRLVSAFLSACRLYLDSAITDASEISAGAIHKDAVKGLISDHYDRSPYYRVMEAIRNYAQHRALPVTNVSIGWCRDNGRDTRSFRSQFFFEEAKIDGKFKSQARAEIEKLGGKVDLKASVRSYFDELCSIHGRLRKEFGPYKVKAERLILEWRKKWQTRFPSKALSAVAACQFQGGVLDPLARVAYVDP</sequence>
<evidence type="ECO:0000313" key="1">
    <source>
        <dbReference type="EMBL" id="ODS02435.1"/>
    </source>
</evidence>
<reference evidence="1 2" key="1">
    <citation type="journal article" date="2016" name="Environ. Microbiol.">
        <title>New Methyloceanibacter diversity from North Sea sediments includes methanotroph containing solely the soluble methane monooxygenase.</title>
        <authorList>
            <person name="Vekeman B."/>
            <person name="Kerckhof F.M."/>
            <person name="Cremers G."/>
            <person name="de Vos P."/>
            <person name="Vandamme P."/>
            <person name="Boon N."/>
            <person name="Op den Camp H.J."/>
            <person name="Heylen K."/>
        </authorList>
    </citation>
    <scope>NUCLEOTIDE SEQUENCE [LARGE SCALE GENOMIC DNA]</scope>
    <source>
        <strain evidence="1 2">R-67177</strain>
    </source>
</reference>
<dbReference type="Proteomes" id="UP000095042">
    <property type="component" value="Unassembled WGS sequence"/>
</dbReference>
<dbReference type="EMBL" id="LPWD01000312">
    <property type="protein sequence ID" value="ODS02435.1"/>
    <property type="molecule type" value="Genomic_DNA"/>
</dbReference>
<dbReference type="AlphaFoldDB" id="A0A1E3W9D3"/>
<organism evidence="1 2">
    <name type="scientific">Methyloceanibacter marginalis</name>
    <dbReference type="NCBI Taxonomy" id="1774971"/>
    <lineage>
        <taxon>Bacteria</taxon>
        <taxon>Pseudomonadati</taxon>
        <taxon>Pseudomonadota</taxon>
        <taxon>Alphaproteobacteria</taxon>
        <taxon>Hyphomicrobiales</taxon>
        <taxon>Hyphomicrobiaceae</taxon>
        <taxon>Methyloceanibacter</taxon>
    </lineage>
</organism>
<keyword evidence="2" id="KW-1185">Reference proteome</keyword>
<gene>
    <name evidence="1" type="ORF">AUC71_01730</name>
</gene>
<comment type="caution">
    <text evidence="1">The sequence shown here is derived from an EMBL/GenBank/DDBJ whole genome shotgun (WGS) entry which is preliminary data.</text>
</comment>
<proteinExistence type="predicted"/>
<protein>
    <submittedName>
        <fullName evidence="1">Uncharacterized protein</fullName>
    </submittedName>
</protein>
<name>A0A1E3W9D3_9HYPH</name>
<evidence type="ECO:0000313" key="2">
    <source>
        <dbReference type="Proteomes" id="UP000095042"/>
    </source>
</evidence>
<accession>A0A1E3W9D3</accession>